<dbReference type="GO" id="GO:0006886">
    <property type="term" value="P:intracellular protein transport"/>
    <property type="evidence" value="ECO:0007669"/>
    <property type="project" value="TreeGrafter"/>
</dbReference>
<dbReference type="InterPro" id="IPR017907">
    <property type="entry name" value="Znf_RING_CS"/>
</dbReference>
<dbReference type="InterPro" id="IPR028662">
    <property type="entry name" value="SNX8/Mvp1"/>
</dbReference>
<evidence type="ECO:0000259" key="9">
    <source>
        <dbReference type="PROSITE" id="PS50195"/>
    </source>
</evidence>
<dbReference type="SMART" id="SM00312">
    <property type="entry name" value="PX"/>
    <property type="match status" value="1"/>
</dbReference>
<dbReference type="AlphaFoldDB" id="A0A8K1C2I5"/>
<evidence type="ECO:0000256" key="5">
    <source>
        <dbReference type="PROSITE-ProRule" id="PRU00175"/>
    </source>
</evidence>
<evidence type="ECO:0000256" key="2">
    <source>
        <dbReference type="ARBA" id="ARBA00022723"/>
    </source>
</evidence>
<dbReference type="GO" id="GO:0035091">
    <property type="term" value="F:phosphatidylinositol binding"/>
    <property type="evidence" value="ECO:0007669"/>
    <property type="project" value="InterPro"/>
</dbReference>
<dbReference type="Pfam" id="PF13445">
    <property type="entry name" value="zf-RING_UBOX"/>
    <property type="match status" value="1"/>
</dbReference>
<dbReference type="OrthoDB" id="6270329at2759"/>
<feature type="region of interest" description="Disordered" evidence="7">
    <location>
        <begin position="448"/>
        <end position="483"/>
    </location>
</feature>
<sequence>MLLRGFLDREYPLSNVLSRHEYRLFRGAPKVKKKKVDMTEEADHAAQLWRELVESSLECELCNEPYDESDEHLPRLLSCGHTFCQSCLDDWSSVGASTALGHARAHEVAVMECPTCRRPTQYTAVEGARSLPKNFELLRVRQEFESQTQPQLAKLKQVWTTQVLEKERLAQEAEEHAMLAQRESVEAAQRAMFLAKQVEINEQEKRRAQEVAQEARRRALVASQQAEALQAETELLKQRLHQEALQLQRVRNDASSAAAEAAELHSRAELLEQQVEYVRAQLSLHSGRHDPSKLVVLVVEPTTVGSWLLPYTRYAVISIASDAQRSMDPYLAAKTWTLNRQVAEPSASVKVYRRYSDFVWLHHELRRKFPFELVPSVPGKQLFFNKDKDFVGERMRALQAFLRQVLRHPVLAVTEDVRAFLLSTTEELEQLRNTARLNDDEDSFLKEVEESEIVSTTTSQRSSVDTLTPVSSPPSSSATSAASKRSSWAWGAVSAFTSSAAKLVTTTVSNGISGVTGSTTSLREGETTEKAMSSSLTPPDNGEGLDPQRRQSIETRRKYIEVAQAHQAVATRGSQVSRAQRRASHHLHRLCELMHNMDTLDQDYSKKQRERLAMSMDRSTYTARQVEEDARSCLESRTFQARASEVFSALSLSTKNDAECMEFALLEVSRMQTSHLGAIEDAFTRLRSKEDALQRAATSSNGASGTASSSSSYASDDFGLTSPVLALKQDELQQRRHEIQQLVQRVDPNRAAFVLDTLQKNVVEMHKLAQTRRKLFQDSQKQLRKASVV</sequence>
<evidence type="ECO:0000259" key="8">
    <source>
        <dbReference type="PROSITE" id="PS50089"/>
    </source>
</evidence>
<dbReference type="InterPro" id="IPR001683">
    <property type="entry name" value="PX_dom"/>
</dbReference>
<evidence type="ECO:0000256" key="1">
    <source>
        <dbReference type="ARBA" id="ARBA00004287"/>
    </source>
</evidence>
<evidence type="ECO:0000313" key="10">
    <source>
        <dbReference type="EMBL" id="TMW55284.1"/>
    </source>
</evidence>
<feature type="domain" description="PX" evidence="9">
    <location>
        <begin position="292"/>
        <end position="428"/>
    </location>
</feature>
<keyword evidence="2" id="KW-0479">Metal-binding</keyword>
<dbReference type="GO" id="GO:0031901">
    <property type="term" value="C:early endosome membrane"/>
    <property type="evidence" value="ECO:0007669"/>
    <property type="project" value="TreeGrafter"/>
</dbReference>
<keyword evidence="6" id="KW-0175">Coiled coil</keyword>
<dbReference type="SMART" id="SM00184">
    <property type="entry name" value="RING"/>
    <property type="match status" value="1"/>
</dbReference>
<feature type="compositionally biased region" description="Low complexity" evidence="7">
    <location>
        <begin position="696"/>
        <end position="715"/>
    </location>
</feature>
<dbReference type="PANTHER" id="PTHR46571:SF1">
    <property type="entry name" value="SORTING NEXIN-8"/>
    <property type="match status" value="1"/>
</dbReference>
<dbReference type="EMBL" id="SPLM01000148">
    <property type="protein sequence ID" value="TMW55284.1"/>
    <property type="molecule type" value="Genomic_DNA"/>
</dbReference>
<dbReference type="InterPro" id="IPR013083">
    <property type="entry name" value="Znf_RING/FYVE/PHD"/>
</dbReference>
<feature type="domain" description="RING-type" evidence="8">
    <location>
        <begin position="59"/>
        <end position="117"/>
    </location>
</feature>
<evidence type="ECO:0000256" key="3">
    <source>
        <dbReference type="ARBA" id="ARBA00022771"/>
    </source>
</evidence>
<feature type="coiled-coil region" evidence="6">
    <location>
        <begin position="163"/>
        <end position="281"/>
    </location>
</feature>
<comment type="subcellular location">
    <subcellularLocation>
        <location evidence="1">Membrane</location>
        <topology evidence="1">Peripheral membrane protein</topology>
        <orientation evidence="1">Cytoplasmic side</orientation>
    </subcellularLocation>
</comment>
<dbReference type="PROSITE" id="PS50195">
    <property type="entry name" value="PX"/>
    <property type="match status" value="1"/>
</dbReference>
<keyword evidence="11" id="KW-1185">Reference proteome</keyword>
<feature type="compositionally biased region" description="Low complexity" evidence="7">
    <location>
        <begin position="453"/>
        <end position="483"/>
    </location>
</feature>
<evidence type="ECO:0008006" key="12">
    <source>
        <dbReference type="Google" id="ProtNLM"/>
    </source>
</evidence>
<evidence type="ECO:0000256" key="6">
    <source>
        <dbReference type="SAM" id="Coils"/>
    </source>
</evidence>
<evidence type="ECO:0000313" key="11">
    <source>
        <dbReference type="Proteomes" id="UP000794436"/>
    </source>
</evidence>
<evidence type="ECO:0000256" key="4">
    <source>
        <dbReference type="ARBA" id="ARBA00022833"/>
    </source>
</evidence>
<dbReference type="InterPro" id="IPR036871">
    <property type="entry name" value="PX_dom_sf"/>
</dbReference>
<dbReference type="PROSITE" id="PS00518">
    <property type="entry name" value="ZF_RING_1"/>
    <property type="match status" value="1"/>
</dbReference>
<dbReference type="InterPro" id="IPR027370">
    <property type="entry name" value="Znf-RING_euk"/>
</dbReference>
<name>A0A8K1C2I5_PYTOL</name>
<feature type="region of interest" description="Disordered" evidence="7">
    <location>
        <begin position="694"/>
        <end position="715"/>
    </location>
</feature>
<dbReference type="GO" id="GO:0034498">
    <property type="term" value="P:early endosome to Golgi transport"/>
    <property type="evidence" value="ECO:0007669"/>
    <property type="project" value="TreeGrafter"/>
</dbReference>
<protein>
    <recommendedName>
        <fullName evidence="12">PX domain-containing protein</fullName>
    </recommendedName>
</protein>
<dbReference type="SUPFAM" id="SSF57850">
    <property type="entry name" value="RING/U-box"/>
    <property type="match status" value="1"/>
</dbReference>
<dbReference type="Proteomes" id="UP000794436">
    <property type="component" value="Unassembled WGS sequence"/>
</dbReference>
<dbReference type="Gene3D" id="3.30.40.10">
    <property type="entry name" value="Zinc/RING finger domain, C3HC4 (zinc finger)"/>
    <property type="match status" value="1"/>
</dbReference>
<keyword evidence="3 5" id="KW-0863">Zinc-finger</keyword>
<dbReference type="Gene3D" id="3.30.1520.10">
    <property type="entry name" value="Phox-like domain"/>
    <property type="match status" value="1"/>
</dbReference>
<gene>
    <name evidence="10" type="ORF">Poli38472_013175</name>
</gene>
<proteinExistence type="predicted"/>
<keyword evidence="4" id="KW-0862">Zinc</keyword>
<feature type="region of interest" description="Disordered" evidence="7">
    <location>
        <begin position="513"/>
        <end position="547"/>
    </location>
</feature>
<dbReference type="SUPFAM" id="SSF64268">
    <property type="entry name" value="PX domain"/>
    <property type="match status" value="1"/>
</dbReference>
<dbReference type="GO" id="GO:0005829">
    <property type="term" value="C:cytosol"/>
    <property type="evidence" value="ECO:0007669"/>
    <property type="project" value="GOC"/>
</dbReference>
<reference evidence="10" key="1">
    <citation type="submission" date="2019-03" db="EMBL/GenBank/DDBJ databases">
        <title>Long read genome sequence of the mycoparasitic Pythium oligandrum ATCC 38472 isolated from sugarbeet rhizosphere.</title>
        <authorList>
            <person name="Gaulin E."/>
        </authorList>
    </citation>
    <scope>NUCLEOTIDE SEQUENCE</scope>
    <source>
        <strain evidence="10">ATCC 38472_TT</strain>
    </source>
</reference>
<organism evidence="10 11">
    <name type="scientific">Pythium oligandrum</name>
    <name type="common">Mycoparasitic fungus</name>
    <dbReference type="NCBI Taxonomy" id="41045"/>
    <lineage>
        <taxon>Eukaryota</taxon>
        <taxon>Sar</taxon>
        <taxon>Stramenopiles</taxon>
        <taxon>Oomycota</taxon>
        <taxon>Peronosporomycetes</taxon>
        <taxon>Pythiales</taxon>
        <taxon>Pythiaceae</taxon>
        <taxon>Pythium</taxon>
    </lineage>
</organism>
<feature type="compositionally biased region" description="Polar residues" evidence="7">
    <location>
        <begin position="513"/>
        <end position="522"/>
    </location>
</feature>
<comment type="caution">
    <text evidence="10">The sequence shown here is derived from an EMBL/GenBank/DDBJ whole genome shotgun (WGS) entry which is preliminary data.</text>
</comment>
<evidence type="ECO:0000256" key="7">
    <source>
        <dbReference type="SAM" id="MobiDB-lite"/>
    </source>
</evidence>
<dbReference type="PANTHER" id="PTHR46571">
    <property type="entry name" value="SORTING NEXIN-8"/>
    <property type="match status" value="1"/>
</dbReference>
<dbReference type="InterPro" id="IPR001841">
    <property type="entry name" value="Znf_RING"/>
</dbReference>
<dbReference type="Pfam" id="PF00787">
    <property type="entry name" value="PX"/>
    <property type="match status" value="1"/>
</dbReference>
<dbReference type="GO" id="GO:0008270">
    <property type="term" value="F:zinc ion binding"/>
    <property type="evidence" value="ECO:0007669"/>
    <property type="project" value="UniProtKB-KW"/>
</dbReference>
<dbReference type="PROSITE" id="PS50089">
    <property type="entry name" value="ZF_RING_2"/>
    <property type="match status" value="1"/>
</dbReference>
<accession>A0A8K1C2I5</accession>